<name>A0A2P5EJP9_TREOI</name>
<dbReference type="OrthoDB" id="10375816at2759"/>
<dbReference type="AlphaFoldDB" id="A0A2P5EJP9"/>
<proteinExistence type="predicted"/>
<organism evidence="2 3">
    <name type="scientific">Trema orientale</name>
    <name type="common">Charcoal tree</name>
    <name type="synonym">Celtis orientalis</name>
    <dbReference type="NCBI Taxonomy" id="63057"/>
    <lineage>
        <taxon>Eukaryota</taxon>
        <taxon>Viridiplantae</taxon>
        <taxon>Streptophyta</taxon>
        <taxon>Embryophyta</taxon>
        <taxon>Tracheophyta</taxon>
        <taxon>Spermatophyta</taxon>
        <taxon>Magnoliopsida</taxon>
        <taxon>eudicotyledons</taxon>
        <taxon>Gunneridae</taxon>
        <taxon>Pentapetalae</taxon>
        <taxon>rosids</taxon>
        <taxon>fabids</taxon>
        <taxon>Rosales</taxon>
        <taxon>Cannabaceae</taxon>
        <taxon>Trema</taxon>
    </lineage>
</organism>
<accession>A0A2P5EJP9</accession>
<evidence type="ECO:0000313" key="3">
    <source>
        <dbReference type="Proteomes" id="UP000237000"/>
    </source>
</evidence>
<dbReference type="EMBL" id="JXTC01000142">
    <property type="protein sequence ID" value="PON85771.1"/>
    <property type="molecule type" value="Genomic_DNA"/>
</dbReference>
<dbReference type="Proteomes" id="UP000237000">
    <property type="component" value="Unassembled WGS sequence"/>
</dbReference>
<keyword evidence="1" id="KW-0472">Membrane</keyword>
<keyword evidence="1" id="KW-1133">Transmembrane helix</keyword>
<keyword evidence="1" id="KW-0812">Transmembrane</keyword>
<comment type="caution">
    <text evidence="2">The sequence shown here is derived from an EMBL/GenBank/DDBJ whole genome shotgun (WGS) entry which is preliminary data.</text>
</comment>
<protein>
    <submittedName>
        <fullName evidence="2">Uncharacterized protein</fullName>
    </submittedName>
</protein>
<feature type="transmembrane region" description="Helical" evidence="1">
    <location>
        <begin position="15"/>
        <end position="32"/>
    </location>
</feature>
<gene>
    <name evidence="2" type="ORF">TorRG33x02_183800</name>
</gene>
<keyword evidence="3" id="KW-1185">Reference proteome</keyword>
<evidence type="ECO:0000256" key="1">
    <source>
        <dbReference type="SAM" id="Phobius"/>
    </source>
</evidence>
<sequence>MTPKQQSPLPSDPNVQMVHAGLALSLAVLYYVTKLLEGYWQPVEYSVLDSQAAFFGLLC</sequence>
<dbReference type="InParanoid" id="A0A2P5EJP9"/>
<reference evidence="3" key="1">
    <citation type="submission" date="2016-06" db="EMBL/GenBank/DDBJ databases">
        <title>Parallel loss of symbiosis genes in relatives of nitrogen-fixing non-legume Parasponia.</title>
        <authorList>
            <person name="Van Velzen R."/>
            <person name="Holmer R."/>
            <person name="Bu F."/>
            <person name="Rutten L."/>
            <person name="Van Zeijl A."/>
            <person name="Liu W."/>
            <person name="Santuari L."/>
            <person name="Cao Q."/>
            <person name="Sharma T."/>
            <person name="Shen D."/>
            <person name="Roswanjaya Y."/>
            <person name="Wardhani T."/>
            <person name="Kalhor M.S."/>
            <person name="Jansen J."/>
            <person name="Van den Hoogen J."/>
            <person name="Gungor B."/>
            <person name="Hartog M."/>
            <person name="Hontelez J."/>
            <person name="Verver J."/>
            <person name="Yang W.-C."/>
            <person name="Schijlen E."/>
            <person name="Repin R."/>
            <person name="Schilthuizen M."/>
            <person name="Schranz E."/>
            <person name="Heidstra R."/>
            <person name="Miyata K."/>
            <person name="Fedorova E."/>
            <person name="Kohlen W."/>
            <person name="Bisseling T."/>
            <person name="Smit S."/>
            <person name="Geurts R."/>
        </authorList>
    </citation>
    <scope>NUCLEOTIDE SEQUENCE [LARGE SCALE GENOMIC DNA]</scope>
    <source>
        <strain evidence="3">cv. RG33-2</strain>
    </source>
</reference>
<evidence type="ECO:0000313" key="2">
    <source>
        <dbReference type="EMBL" id="PON85771.1"/>
    </source>
</evidence>